<proteinExistence type="predicted"/>
<accession>A0ACC2P7J6</accession>
<keyword evidence="2" id="KW-1185">Reference proteome</keyword>
<sequence length="836" mass="92528">MDSQLSLMSGGIPILPPLITSDLNTEIQYYKQLAIAVEQKLKILEVAREAVKGKLKHEPDKGGILECTDLIASVNSNLNNTVQNMTSLTDGVIYSQSGQETENLIDIGNPAQELNNSEVINKNISESEPKQKGLIGNERDDFAVTDDKSCMNDTLLVDSVGSDTITASTDLNQYLNSSFSTKTDTSETTPENWKPQVPKTLDIVPITLCQIKSVDGAKAGCDEPPKLVRQGSYVLDAPSPVLIAHMQSETGSTAYTPTSSSQSIKRKDWSISQSKVDWKTPTSLKESMSARVNSNRFRKSSVSNIPCQRVCKSVSNSKTGSPLDVYQPTRSVDCIQAMFAKECNSPKTANSKTSVQSRKYSSPASGTNGYRNGSCKKPVKNSSILSLADKYSVSMGSISSSSPKPVKRVEKKSLNDTNMKKSSGTTPAKSSDSVDSVKYQKPVITSEKILTVFKEIQDTHKKQMLELMTRQQKEQMLMQENFKKQQILLLAQIRKAFPEISVTSLTEAVTSKNAVSAACTPASNKKSDTVQHHTEMNGVQFNGIKEDHVRNQTFNKSADYPELQRELSSSSSCDFGVQVAAPNAIAHSQISHKENQMNNNCTSISTQARSPNFKNIDDIPVGVPVRRHSSVSRQLFPLDNRKCHTPLMNLSDYSEKHVRAATKITAYAKGFLVRRLMKTEKVIALKNTYREALHCMLRLHVDAPLNLPELNFHQRLQLQCDSASMDIVDLFSQSPAKRMEMISHDREIKRARCERPSSARSYSFATQRTLARKKLKEMGVCASMQSSIMTRSCPARTRSQTWASNAREKRVTTSMINRGMTRSTSAGGGAERKPWR</sequence>
<dbReference type="Proteomes" id="UP001239111">
    <property type="component" value="Chromosome 2"/>
</dbReference>
<reference evidence="1" key="1">
    <citation type="submission" date="2023-04" db="EMBL/GenBank/DDBJ databases">
        <title>A chromosome-level genome assembly of the parasitoid wasp Eretmocerus hayati.</title>
        <authorList>
            <person name="Zhong Y."/>
            <person name="Liu S."/>
            <person name="Liu Y."/>
        </authorList>
    </citation>
    <scope>NUCLEOTIDE SEQUENCE</scope>
    <source>
        <strain evidence="1">ZJU_SS_LIU_2023</strain>
    </source>
</reference>
<protein>
    <submittedName>
        <fullName evidence="1">Uncharacterized protein</fullName>
    </submittedName>
</protein>
<dbReference type="EMBL" id="CM056742">
    <property type="protein sequence ID" value="KAJ8679554.1"/>
    <property type="molecule type" value="Genomic_DNA"/>
</dbReference>
<evidence type="ECO:0000313" key="2">
    <source>
        <dbReference type="Proteomes" id="UP001239111"/>
    </source>
</evidence>
<gene>
    <name evidence="1" type="ORF">QAD02_015341</name>
</gene>
<comment type="caution">
    <text evidence="1">The sequence shown here is derived from an EMBL/GenBank/DDBJ whole genome shotgun (WGS) entry which is preliminary data.</text>
</comment>
<evidence type="ECO:0000313" key="1">
    <source>
        <dbReference type="EMBL" id="KAJ8679554.1"/>
    </source>
</evidence>
<name>A0ACC2P7J6_9HYME</name>
<organism evidence="1 2">
    <name type="scientific">Eretmocerus hayati</name>
    <dbReference type="NCBI Taxonomy" id="131215"/>
    <lineage>
        <taxon>Eukaryota</taxon>
        <taxon>Metazoa</taxon>
        <taxon>Ecdysozoa</taxon>
        <taxon>Arthropoda</taxon>
        <taxon>Hexapoda</taxon>
        <taxon>Insecta</taxon>
        <taxon>Pterygota</taxon>
        <taxon>Neoptera</taxon>
        <taxon>Endopterygota</taxon>
        <taxon>Hymenoptera</taxon>
        <taxon>Apocrita</taxon>
        <taxon>Proctotrupomorpha</taxon>
        <taxon>Chalcidoidea</taxon>
        <taxon>Aphelinidae</taxon>
        <taxon>Aphelininae</taxon>
        <taxon>Eretmocerus</taxon>
    </lineage>
</organism>